<dbReference type="AlphaFoldDB" id="A0A4R2N1Z5"/>
<dbReference type="EMBL" id="SLXH01000033">
    <property type="protein sequence ID" value="TCP13553.1"/>
    <property type="molecule type" value="Genomic_DNA"/>
</dbReference>
<organism evidence="1 2">
    <name type="scientific">Simplicispira metamorpha</name>
    <dbReference type="NCBI Taxonomy" id="80881"/>
    <lineage>
        <taxon>Bacteria</taxon>
        <taxon>Pseudomonadati</taxon>
        <taxon>Pseudomonadota</taxon>
        <taxon>Betaproteobacteria</taxon>
        <taxon>Burkholderiales</taxon>
        <taxon>Comamonadaceae</taxon>
        <taxon>Simplicispira</taxon>
    </lineage>
</organism>
<proteinExistence type="predicted"/>
<keyword evidence="2" id="KW-1185">Reference proteome</keyword>
<comment type="caution">
    <text evidence="1">The sequence shown here is derived from an EMBL/GenBank/DDBJ whole genome shotgun (WGS) entry which is preliminary data.</text>
</comment>
<name>A0A4R2N1Z5_9BURK</name>
<accession>A0A4R2N1Z5</accession>
<sequence length="56" mass="6709">MQTTHLLCCNTQDQADPCTIRADFYSHHTLVRPHRDRRQYTRRHPQTSLRYNAALL</sequence>
<dbReference type="Proteomes" id="UP000295182">
    <property type="component" value="Unassembled WGS sequence"/>
</dbReference>
<evidence type="ECO:0000313" key="2">
    <source>
        <dbReference type="Proteomes" id="UP000295182"/>
    </source>
</evidence>
<evidence type="ECO:0000313" key="1">
    <source>
        <dbReference type="EMBL" id="TCP13553.1"/>
    </source>
</evidence>
<protein>
    <submittedName>
        <fullName evidence="1">Uncharacterized protein</fullName>
    </submittedName>
</protein>
<gene>
    <name evidence="1" type="ORF">EV674_13323</name>
</gene>
<reference evidence="1 2" key="1">
    <citation type="submission" date="2019-03" db="EMBL/GenBank/DDBJ databases">
        <title>Genomic Encyclopedia of Type Strains, Phase IV (KMG-IV): sequencing the most valuable type-strain genomes for metagenomic binning, comparative biology and taxonomic classification.</title>
        <authorList>
            <person name="Goeker M."/>
        </authorList>
    </citation>
    <scope>NUCLEOTIDE SEQUENCE [LARGE SCALE GENOMIC DNA]</scope>
    <source>
        <strain evidence="1 2">DSM 1837</strain>
    </source>
</reference>